<dbReference type="CDD" id="cd09279">
    <property type="entry name" value="RNase_HI_like"/>
    <property type="match status" value="1"/>
</dbReference>
<name>A0ABS2EN90_9LACO</name>
<dbReference type="InterPro" id="IPR002156">
    <property type="entry name" value="RNaseH_domain"/>
</dbReference>
<protein>
    <submittedName>
        <fullName evidence="2">Ribonuclease HI family protein</fullName>
    </submittedName>
</protein>
<accession>A0ABS2EN90</accession>
<dbReference type="Proteomes" id="UP000776629">
    <property type="component" value="Unassembled WGS sequence"/>
</dbReference>
<reference evidence="2 3" key="1">
    <citation type="journal article" date="2021" name="Sci. Rep.">
        <title>The distribution of antibiotic resistance genes in chicken gut microbiota commensals.</title>
        <authorList>
            <person name="Juricova H."/>
            <person name="Matiasovicova J."/>
            <person name="Kubasova T."/>
            <person name="Cejkova D."/>
            <person name="Rychlik I."/>
        </authorList>
    </citation>
    <scope>NUCLEOTIDE SEQUENCE [LARGE SCALE GENOMIC DNA]</scope>
    <source>
        <strain evidence="2 3">An810</strain>
    </source>
</reference>
<evidence type="ECO:0000313" key="3">
    <source>
        <dbReference type="Proteomes" id="UP000776629"/>
    </source>
</evidence>
<evidence type="ECO:0000259" key="1">
    <source>
        <dbReference type="PROSITE" id="PS50879"/>
    </source>
</evidence>
<dbReference type="Gene3D" id="3.30.420.10">
    <property type="entry name" value="Ribonuclease H-like superfamily/Ribonuclease H"/>
    <property type="match status" value="1"/>
</dbReference>
<evidence type="ECO:0000313" key="2">
    <source>
        <dbReference type="EMBL" id="MBM6753979.1"/>
    </source>
</evidence>
<proteinExistence type="predicted"/>
<dbReference type="EMBL" id="JACJJQ010000014">
    <property type="protein sequence ID" value="MBM6753979.1"/>
    <property type="molecule type" value="Genomic_DNA"/>
</dbReference>
<dbReference type="PROSITE" id="PS50879">
    <property type="entry name" value="RNASE_H_1"/>
    <property type="match status" value="1"/>
</dbReference>
<dbReference type="Pfam" id="PF13456">
    <property type="entry name" value="RVT_3"/>
    <property type="match status" value="1"/>
</dbReference>
<keyword evidence="3" id="KW-1185">Reference proteome</keyword>
<dbReference type="SUPFAM" id="SSF53098">
    <property type="entry name" value="Ribonuclease H-like"/>
    <property type="match status" value="1"/>
</dbReference>
<sequence>MIKLYTDAATKGNPGPTGLGALILADQQQIQVKKFAGRYSNHQGEFLAAQFGFQTLIERYSDADVVFFLTDSRLLADAVGKNYSKHYQNELATLLALINQFPTVITQWVPEKANHGAHHLANQALQQGLSGEKTHQ</sequence>
<dbReference type="InterPro" id="IPR012337">
    <property type="entry name" value="RNaseH-like_sf"/>
</dbReference>
<gene>
    <name evidence="2" type="ORF">H5993_04285</name>
</gene>
<organism evidence="2 3">
    <name type="scientific">Limosilactobacillus alvi</name>
    <dbReference type="NCBI Taxonomy" id="990412"/>
    <lineage>
        <taxon>Bacteria</taxon>
        <taxon>Bacillati</taxon>
        <taxon>Bacillota</taxon>
        <taxon>Bacilli</taxon>
        <taxon>Lactobacillales</taxon>
        <taxon>Lactobacillaceae</taxon>
        <taxon>Limosilactobacillus</taxon>
    </lineage>
</organism>
<dbReference type="RefSeq" id="WP_204776360.1">
    <property type="nucleotide sequence ID" value="NZ_JACJJQ010000014.1"/>
</dbReference>
<dbReference type="InterPro" id="IPR036397">
    <property type="entry name" value="RNaseH_sf"/>
</dbReference>
<comment type="caution">
    <text evidence="2">The sequence shown here is derived from an EMBL/GenBank/DDBJ whole genome shotgun (WGS) entry which is preliminary data.</text>
</comment>
<feature type="domain" description="RNase H type-1" evidence="1">
    <location>
        <begin position="1"/>
        <end position="130"/>
    </location>
</feature>